<protein>
    <submittedName>
        <fullName evidence="1">Uncharacterized protein</fullName>
    </submittedName>
</protein>
<dbReference type="EMBL" id="JAAQPE010000788">
    <property type="protein sequence ID" value="KAF5655970.1"/>
    <property type="molecule type" value="Genomic_DNA"/>
</dbReference>
<evidence type="ECO:0000313" key="1">
    <source>
        <dbReference type="EMBL" id="KAF5655970.1"/>
    </source>
</evidence>
<name>A0A8H5WEZ2_FUSCI</name>
<comment type="caution">
    <text evidence="1">The sequence shown here is derived from an EMBL/GenBank/DDBJ whole genome shotgun (WGS) entry which is preliminary data.</text>
</comment>
<organism evidence="1 2">
    <name type="scientific">Fusarium circinatum</name>
    <name type="common">Pitch canker fungus</name>
    <name type="synonym">Gibberella circinata</name>
    <dbReference type="NCBI Taxonomy" id="48490"/>
    <lineage>
        <taxon>Eukaryota</taxon>
        <taxon>Fungi</taxon>
        <taxon>Dikarya</taxon>
        <taxon>Ascomycota</taxon>
        <taxon>Pezizomycotina</taxon>
        <taxon>Sordariomycetes</taxon>
        <taxon>Hypocreomycetidae</taxon>
        <taxon>Hypocreales</taxon>
        <taxon>Nectriaceae</taxon>
        <taxon>Fusarium</taxon>
        <taxon>Fusarium fujikuroi species complex</taxon>
    </lineage>
</organism>
<evidence type="ECO:0000313" key="2">
    <source>
        <dbReference type="Proteomes" id="UP000572754"/>
    </source>
</evidence>
<reference evidence="2" key="1">
    <citation type="journal article" date="2020" name="BMC Genomics">
        <title>Correction to: Identification and distribution of gene clusters required for synthesis of sphingolipid metabolism inhibitors in diverse species of the filamentous fungus Fusarium.</title>
        <authorList>
            <person name="Kim H.S."/>
            <person name="Lohmar J.M."/>
            <person name="Busman M."/>
            <person name="Brown D.W."/>
            <person name="Naumann T.A."/>
            <person name="Divon H.H."/>
            <person name="Lysoe E."/>
            <person name="Uhlig S."/>
            <person name="Proctor R.H."/>
        </authorList>
    </citation>
    <scope>NUCLEOTIDE SEQUENCE [LARGE SCALE GENOMIC DNA]</scope>
    <source>
        <strain evidence="2">NRRL 25331</strain>
    </source>
</reference>
<proteinExistence type="predicted"/>
<accession>A0A8H5WEZ2</accession>
<dbReference type="Proteomes" id="UP000572754">
    <property type="component" value="Unassembled WGS sequence"/>
</dbReference>
<gene>
    <name evidence="1" type="ORF">FCIRC_13815</name>
</gene>
<reference evidence="1 2" key="2">
    <citation type="submission" date="2020-05" db="EMBL/GenBank/DDBJ databases">
        <title>Identification and distribution of gene clusters putatively required for synthesis of sphingolipid metabolism inhibitors in phylogenetically diverse species of the filamentous fungus Fusarium.</title>
        <authorList>
            <person name="Kim H.-S."/>
            <person name="Busman M."/>
            <person name="Brown D.W."/>
            <person name="Divon H."/>
            <person name="Uhlig S."/>
            <person name="Proctor R.H."/>
        </authorList>
    </citation>
    <scope>NUCLEOTIDE SEQUENCE [LARGE SCALE GENOMIC DNA]</scope>
    <source>
        <strain evidence="1 2">NRRL 25331</strain>
    </source>
</reference>
<keyword evidence="2" id="KW-1185">Reference proteome</keyword>
<sequence length="106" mass="11891">MFGFVRCVDVVGVYLLRTSEEQDQGFNVSVRLGPYNDCMATDDSRMRSVPCCRREMRLALPEMDPTMSAPPLNLADLPMAFSQELAKKRLKGYPLALRPSPESTTC</sequence>
<dbReference type="AlphaFoldDB" id="A0A8H5WEZ2"/>